<accession>A0A4Y2QZZ8</accession>
<gene>
    <name evidence="1" type="ORF">AVEN_264249_1</name>
</gene>
<dbReference type="Proteomes" id="UP000499080">
    <property type="component" value="Unassembled WGS sequence"/>
</dbReference>
<name>A0A4Y2QZZ8_ARAVE</name>
<comment type="caution">
    <text evidence="1">The sequence shown here is derived from an EMBL/GenBank/DDBJ whole genome shotgun (WGS) entry which is preliminary data.</text>
</comment>
<keyword evidence="2" id="KW-1185">Reference proteome</keyword>
<sequence>MDSEDFPTLIESSEPGRSKSVIRKHFITPKLVVALDRCQLNMRDFVFKFEATINALGCNIGEFPISKTSIQIIRTEKRKEREENIKIDFQNKVPDVVILHSDGKPLPALSARKSKEERLPIIISYGPKEQIAVPRLNNSTGQEQTQAFWKAILDWNLEGKVQILCCDTTALNTVRFNGTFYREMLFPAGCHHVHKLVLKAAFAVKIKQVTTSPDIPLFKKLKNNWENIDLTKIQ</sequence>
<evidence type="ECO:0000313" key="2">
    <source>
        <dbReference type="Proteomes" id="UP000499080"/>
    </source>
</evidence>
<dbReference type="EMBL" id="BGPR01015360">
    <property type="protein sequence ID" value="GBN68933.1"/>
    <property type="molecule type" value="Genomic_DNA"/>
</dbReference>
<protein>
    <submittedName>
        <fullName evidence="1">Uncharacterized protein</fullName>
    </submittedName>
</protein>
<proteinExistence type="predicted"/>
<dbReference type="AlphaFoldDB" id="A0A4Y2QZZ8"/>
<organism evidence="1 2">
    <name type="scientific">Araneus ventricosus</name>
    <name type="common">Orbweaver spider</name>
    <name type="synonym">Epeira ventricosa</name>
    <dbReference type="NCBI Taxonomy" id="182803"/>
    <lineage>
        <taxon>Eukaryota</taxon>
        <taxon>Metazoa</taxon>
        <taxon>Ecdysozoa</taxon>
        <taxon>Arthropoda</taxon>
        <taxon>Chelicerata</taxon>
        <taxon>Arachnida</taxon>
        <taxon>Araneae</taxon>
        <taxon>Araneomorphae</taxon>
        <taxon>Entelegynae</taxon>
        <taxon>Araneoidea</taxon>
        <taxon>Araneidae</taxon>
        <taxon>Araneus</taxon>
    </lineage>
</organism>
<evidence type="ECO:0000313" key="1">
    <source>
        <dbReference type="EMBL" id="GBN68933.1"/>
    </source>
</evidence>
<reference evidence="1 2" key="1">
    <citation type="journal article" date="2019" name="Sci. Rep.">
        <title>Orb-weaving spider Araneus ventricosus genome elucidates the spidroin gene catalogue.</title>
        <authorList>
            <person name="Kono N."/>
            <person name="Nakamura H."/>
            <person name="Ohtoshi R."/>
            <person name="Moran D.A.P."/>
            <person name="Shinohara A."/>
            <person name="Yoshida Y."/>
            <person name="Fujiwara M."/>
            <person name="Mori M."/>
            <person name="Tomita M."/>
            <person name="Arakawa K."/>
        </authorList>
    </citation>
    <scope>NUCLEOTIDE SEQUENCE [LARGE SCALE GENOMIC DNA]</scope>
</reference>